<dbReference type="InterPro" id="IPR013713">
    <property type="entry name" value="XPO2_central"/>
</dbReference>
<accession>A0AAD8PDI8</accession>
<protein>
    <submittedName>
        <fullName evidence="3">ARM repeat like protein</fullName>
    </submittedName>
</protein>
<dbReference type="InterPro" id="IPR016024">
    <property type="entry name" value="ARM-type_fold"/>
</dbReference>
<keyword evidence="4" id="KW-1185">Reference proteome</keyword>
<dbReference type="GO" id="GO:0031267">
    <property type="term" value="F:small GTPase binding"/>
    <property type="evidence" value="ECO:0007669"/>
    <property type="project" value="InterPro"/>
</dbReference>
<dbReference type="SUPFAM" id="SSF48371">
    <property type="entry name" value="ARM repeat"/>
    <property type="match status" value="1"/>
</dbReference>
<dbReference type="GO" id="GO:0006606">
    <property type="term" value="P:protein import into nucleus"/>
    <property type="evidence" value="ECO:0007669"/>
    <property type="project" value="TreeGrafter"/>
</dbReference>
<dbReference type="Proteomes" id="UP001230268">
    <property type="component" value="Unassembled WGS sequence"/>
</dbReference>
<dbReference type="InterPro" id="IPR011989">
    <property type="entry name" value="ARM-like"/>
</dbReference>
<dbReference type="GO" id="GO:0005829">
    <property type="term" value="C:cytosol"/>
    <property type="evidence" value="ECO:0007669"/>
    <property type="project" value="TreeGrafter"/>
</dbReference>
<proteinExistence type="predicted"/>
<comment type="caution">
    <text evidence="3">The sequence shown here is derived from an EMBL/GenBank/DDBJ whole genome shotgun (WGS) entry which is preliminary data.</text>
</comment>
<dbReference type="GO" id="GO:0005635">
    <property type="term" value="C:nuclear envelope"/>
    <property type="evidence" value="ECO:0007669"/>
    <property type="project" value="TreeGrafter"/>
</dbReference>
<sequence length="1188" mass="133622">MADGSFTATLVTLCRQALSGDRATIVGAEERLKALLQPSSADIQLKIASLFRILLLPTKLTQQPAAIIDDDLKVLSPEVQQWAAICLKNYVRTHFDTSETHGGVSDQLRRIVRCMLIVVALNSECMGVEKGVLRQLEETLHMLADGDFPHYMEFFILFMNYCHLSDVAPEAVAVAFANRVQKAAASRAPENMGITGAVENSESLARSLDEAKSTVHLQYCDSLMRLVTIYAPLRQALLTYGGIIDMGDVGTIGRAYGEFLNNLLRGIESMCEALQTVTLNDLELGKFLQAAAVLFPKEVLTTHMVNLANGSCDIRQEKGDPLIYFDDRKLYKDPAVWQGLGAPLPEAGGHGKSVKLVLRPDMFVTETSVDMLYFKRKVQALRLFKTLMNKYKSSIYGDSTLTELKIILVLSENMMLYVFKSCFAKLREYVPMLSQPAPPPSVARMVLDLLEAVTQITKVLTYIHSVDLPETCEDNVHVYLGGLMELFRFSNPIVKQLDQADVVMKLKVSICKLMRYYAERYQEVFHPFVFTFIEDVVNVCRSLSQEEEDDKLVSAILDFFTASASTHWGPYGNRASPFTNADFLADMMQAIILPNIGFRECDLYLIDDSPVEFVQRELDTGSGHSRRFSAINFLKKLVGTYGEMVQQIINQFAQNVANANDYKLKELYLQLIICSNFKSNAGFNVQAYFSNYLKGDLIRESQALQNEQENVLIVMALLKFVFTFKKHLSEEDVVYMVAPVTCFLNHENDVVRYLAAETMSRILPLAIAHKVQLKQTLLQALECLLNRMRTEEQNEFYVRCAMRIFLFLRQDIRESGFMMLDIIVELIKAASDNPVNPVYNHYLFECLSVILRIHLGAGSTEAVSRIEDTLIPTIAIIIQQEMHPFVPYSLQILYVLLRATQRPSDTYVQLFTHLASLESWRASTANAQGSAKLLICYFERYAMFEKEVNSNVENILSIFHYCLTHRKLYVVALDLLNGIVRYLPVNAYCKFLSSIVTVLLTFIHNMKIKDAVPKVITSMALLAASLHMQNYSMGFVEIMESIQAGISQNFIQVVYVPNARKVLSLEPKRVLVLGTAIMMNSPIVRASRETFEMLADFLGDLIQGQSLRIAPSSVDNDDLEQLMQDMDYDVSYVKLRSVEGTDGRSGAKLLDPNLNVEQAVRATLQPIAGVLSQLPAGGSAQFLLKLLN</sequence>
<dbReference type="Gene3D" id="1.25.10.10">
    <property type="entry name" value="Leucine-rich Repeat Variant"/>
    <property type="match status" value="2"/>
</dbReference>
<dbReference type="GO" id="GO:0005049">
    <property type="term" value="F:nuclear export signal receptor activity"/>
    <property type="evidence" value="ECO:0007669"/>
    <property type="project" value="TreeGrafter"/>
</dbReference>
<feature type="domain" description="Exportin-2 C-terminal" evidence="1">
    <location>
        <begin position="774"/>
        <end position="1160"/>
    </location>
</feature>
<dbReference type="EMBL" id="JAVEPI010000003">
    <property type="protein sequence ID" value="KAK1442834.1"/>
    <property type="molecule type" value="Genomic_DNA"/>
</dbReference>
<evidence type="ECO:0000313" key="3">
    <source>
        <dbReference type="EMBL" id="KAK1442834.1"/>
    </source>
</evidence>
<dbReference type="PANTHER" id="PTHR10997:SF8">
    <property type="entry name" value="EXPORTIN-2"/>
    <property type="match status" value="1"/>
</dbReference>
<dbReference type="PANTHER" id="PTHR10997">
    <property type="entry name" value="IMPORTIN-7, 8, 11"/>
    <property type="match status" value="1"/>
</dbReference>
<reference evidence="3" key="1">
    <citation type="submission" date="2023-08" db="EMBL/GenBank/DDBJ databases">
        <title>Draft sequence of the Babesia gibsoni genome.</title>
        <authorList>
            <person name="Yamagishi J.Y."/>
            <person name="Xuan X.X."/>
        </authorList>
    </citation>
    <scope>NUCLEOTIDE SEQUENCE</scope>
    <source>
        <strain evidence="3">Azabu</strain>
    </source>
</reference>
<feature type="domain" description="Exportin-2 central" evidence="2">
    <location>
        <begin position="444"/>
        <end position="758"/>
    </location>
</feature>
<evidence type="ECO:0000259" key="2">
    <source>
        <dbReference type="Pfam" id="PF08506"/>
    </source>
</evidence>
<dbReference type="Pfam" id="PF08506">
    <property type="entry name" value="Cse1"/>
    <property type="match status" value="1"/>
</dbReference>
<name>A0AAD8PDI8_BABGI</name>
<dbReference type="AlphaFoldDB" id="A0AAD8PDI8"/>
<dbReference type="Pfam" id="PF03378">
    <property type="entry name" value="CAS_CSE1"/>
    <property type="match status" value="1"/>
</dbReference>
<organism evidence="3 4">
    <name type="scientific">Babesia gibsoni</name>
    <dbReference type="NCBI Taxonomy" id="33632"/>
    <lineage>
        <taxon>Eukaryota</taxon>
        <taxon>Sar</taxon>
        <taxon>Alveolata</taxon>
        <taxon>Apicomplexa</taxon>
        <taxon>Aconoidasida</taxon>
        <taxon>Piroplasmida</taxon>
        <taxon>Babesiidae</taxon>
        <taxon>Babesia</taxon>
    </lineage>
</organism>
<gene>
    <name evidence="3" type="ORF">BgAZ_303520</name>
</gene>
<evidence type="ECO:0000313" key="4">
    <source>
        <dbReference type="Proteomes" id="UP001230268"/>
    </source>
</evidence>
<dbReference type="InterPro" id="IPR005043">
    <property type="entry name" value="XPO2_C"/>
</dbReference>
<evidence type="ECO:0000259" key="1">
    <source>
        <dbReference type="Pfam" id="PF03378"/>
    </source>
</evidence>
<dbReference type="GO" id="GO:0006611">
    <property type="term" value="P:protein export from nucleus"/>
    <property type="evidence" value="ECO:0007669"/>
    <property type="project" value="TreeGrafter"/>
</dbReference>